<comment type="caution">
    <text evidence="1">The sequence shown here is derived from an EMBL/GenBank/DDBJ whole genome shotgun (WGS) entry which is preliminary data.</text>
</comment>
<protein>
    <submittedName>
        <fullName evidence="1">Uncharacterized protein</fullName>
    </submittedName>
</protein>
<reference evidence="1" key="1">
    <citation type="submission" date="2020-08" db="EMBL/GenBank/DDBJ databases">
        <title>Chromosome-level assembly of Southern catfish (Silurus meridionalis) provides insights into visual adaptation to the nocturnal and benthic lifestyles.</title>
        <authorList>
            <person name="Zhang Y."/>
            <person name="Wang D."/>
            <person name="Peng Z."/>
        </authorList>
    </citation>
    <scope>NUCLEOTIDE SEQUENCE</scope>
    <source>
        <strain evidence="1">SWU-2019-XX</strain>
        <tissue evidence="1">Muscle</tissue>
    </source>
</reference>
<dbReference type="EMBL" id="JABFDY010000004">
    <property type="protein sequence ID" value="KAF7707825.1"/>
    <property type="molecule type" value="Genomic_DNA"/>
</dbReference>
<gene>
    <name evidence="1" type="ORF">HF521_016882</name>
</gene>
<keyword evidence="2" id="KW-1185">Reference proteome</keyword>
<evidence type="ECO:0000313" key="2">
    <source>
        <dbReference type="Proteomes" id="UP000606274"/>
    </source>
</evidence>
<evidence type="ECO:0000313" key="1">
    <source>
        <dbReference type="EMBL" id="KAF7707825.1"/>
    </source>
</evidence>
<dbReference type="AlphaFoldDB" id="A0A8T0BLL6"/>
<name>A0A8T0BLL6_SILME</name>
<organism evidence="1 2">
    <name type="scientific">Silurus meridionalis</name>
    <name type="common">Southern catfish</name>
    <name type="synonym">Silurus soldatovi meridionalis</name>
    <dbReference type="NCBI Taxonomy" id="175797"/>
    <lineage>
        <taxon>Eukaryota</taxon>
        <taxon>Metazoa</taxon>
        <taxon>Chordata</taxon>
        <taxon>Craniata</taxon>
        <taxon>Vertebrata</taxon>
        <taxon>Euteleostomi</taxon>
        <taxon>Actinopterygii</taxon>
        <taxon>Neopterygii</taxon>
        <taxon>Teleostei</taxon>
        <taxon>Ostariophysi</taxon>
        <taxon>Siluriformes</taxon>
        <taxon>Siluridae</taxon>
        <taxon>Silurus</taxon>
    </lineage>
</organism>
<accession>A0A8T0BLL6</accession>
<dbReference type="Proteomes" id="UP000606274">
    <property type="component" value="Unassembled WGS sequence"/>
</dbReference>
<sequence length="104" mass="11842">MKSDDLKRVELRLQTADGLLRRNISTTREVAAGWGQTGKLIEQKSSRGRSPLTQYWVTYVPVVVNMTASSPEEQMLGTKRRGMNEKWYPICDIIGDLIMVQNDL</sequence>
<proteinExistence type="predicted"/>